<dbReference type="SUPFAM" id="SSF47794">
    <property type="entry name" value="Rad51 N-terminal domain-like"/>
    <property type="match status" value="1"/>
</dbReference>
<feature type="region of interest" description="Disordered" evidence="1">
    <location>
        <begin position="609"/>
        <end position="635"/>
    </location>
</feature>
<feature type="compositionally biased region" description="Polar residues" evidence="1">
    <location>
        <begin position="538"/>
        <end position="555"/>
    </location>
</feature>
<feature type="compositionally biased region" description="Basic and acidic residues" evidence="1">
    <location>
        <begin position="719"/>
        <end position="738"/>
    </location>
</feature>
<evidence type="ECO:0000313" key="2">
    <source>
        <dbReference type="EMBL" id="EMA23963.1"/>
    </source>
</evidence>
<feature type="region of interest" description="Disordered" evidence="1">
    <location>
        <begin position="648"/>
        <end position="750"/>
    </location>
</feature>
<dbReference type="EMBL" id="AOLS01000019">
    <property type="protein sequence ID" value="EMA23963.1"/>
    <property type="molecule type" value="Genomic_DNA"/>
</dbReference>
<dbReference type="PATRIC" id="fig|662475.6.peg.681"/>
<feature type="region of interest" description="Disordered" evidence="1">
    <location>
        <begin position="1"/>
        <end position="36"/>
    </location>
</feature>
<dbReference type="Proteomes" id="UP000011687">
    <property type="component" value="Unassembled WGS sequence"/>
</dbReference>
<dbReference type="Gene3D" id="1.10.150.20">
    <property type="entry name" value="5' to 3' exonuclease, C-terminal subdomain"/>
    <property type="match status" value="1"/>
</dbReference>
<feature type="compositionally biased region" description="Polar residues" evidence="1">
    <location>
        <begin position="689"/>
        <end position="700"/>
    </location>
</feature>
<dbReference type="AlphaFoldDB" id="M0KST1"/>
<feature type="region of interest" description="Disordered" evidence="1">
    <location>
        <begin position="511"/>
        <end position="530"/>
    </location>
</feature>
<dbReference type="GO" id="GO:0000166">
    <property type="term" value="F:nucleotide binding"/>
    <property type="evidence" value="ECO:0007669"/>
    <property type="project" value="InterPro"/>
</dbReference>
<reference evidence="2 3" key="1">
    <citation type="journal article" date="2014" name="PLoS Genet.">
        <title>Phylogenetically driven sequencing of extremely halophilic archaea reveals strategies for static and dynamic osmo-response.</title>
        <authorList>
            <person name="Becker E.A."/>
            <person name="Seitzer P.M."/>
            <person name="Tritt A."/>
            <person name="Larsen D."/>
            <person name="Krusor M."/>
            <person name="Yao A.I."/>
            <person name="Wu D."/>
            <person name="Madern D."/>
            <person name="Eisen J.A."/>
            <person name="Darling A.E."/>
            <person name="Facciotti M.T."/>
        </authorList>
    </citation>
    <scope>NUCLEOTIDE SEQUENCE [LARGE SCALE GENOMIC DNA]</scope>
    <source>
        <strain evidence="2 3">ATCC 33799</strain>
    </source>
</reference>
<feature type="region of interest" description="Disordered" evidence="1">
    <location>
        <begin position="538"/>
        <end position="568"/>
    </location>
</feature>
<evidence type="ECO:0000256" key="1">
    <source>
        <dbReference type="SAM" id="MobiDB-lite"/>
    </source>
</evidence>
<organism evidence="2 3">
    <name type="scientific">Haloarcula marismortui ATCC 33799</name>
    <dbReference type="NCBI Taxonomy" id="662475"/>
    <lineage>
        <taxon>Archaea</taxon>
        <taxon>Methanobacteriati</taxon>
        <taxon>Methanobacteriota</taxon>
        <taxon>Stenosarchaea group</taxon>
        <taxon>Halobacteria</taxon>
        <taxon>Halobacteriales</taxon>
        <taxon>Haloarculaceae</taxon>
        <taxon>Haloarcula</taxon>
    </lineage>
</organism>
<evidence type="ECO:0008006" key="4">
    <source>
        <dbReference type="Google" id="ProtNLM"/>
    </source>
</evidence>
<evidence type="ECO:0000313" key="3">
    <source>
        <dbReference type="Proteomes" id="UP000011687"/>
    </source>
</evidence>
<feature type="region of interest" description="Disordered" evidence="1">
    <location>
        <begin position="63"/>
        <end position="267"/>
    </location>
</feature>
<keyword evidence="3" id="KW-1185">Reference proteome</keyword>
<accession>M0KST1</accession>
<dbReference type="InterPro" id="IPR010995">
    <property type="entry name" value="DNA_repair_Rad51/TF_NusA_a-hlx"/>
</dbReference>
<protein>
    <recommendedName>
        <fullName evidence="4">Helix-hairpin-helix domain-containing protein</fullName>
    </recommendedName>
</protein>
<feature type="compositionally biased region" description="Polar residues" evidence="1">
    <location>
        <begin position="668"/>
        <end position="677"/>
    </location>
</feature>
<sequence length="750" mass="82308">MAKHRNPEAHNIDSAGQQDVERAIANADNPDTQATIGDFEDSIEDAAEQAKPNVDAENWEQVVEHAEETETEYEEQGSRAAQYNAEGWEAVPEDERPATAEIEADEPNEQSGSSADISEADSVDLLDREQTLRNRVRAGQEEPTLENIPYEDIKKTLSDANQSQLGGLMAQSDRITGDPSAGAAVASEKHLFDDPEAALNGEEAIPLPDDRTIDQGEGLPDDPLPDSVPRDDVAGIDFDDLEAPTSEPAADSDLDSESGFHEMVERIAGQQAELELRSREAALRDDAGEAPNRASREVVQRTDYREQRPWVVAATDENTGADHLYRFVPADHTSPTSAREAKSEVYQSFEVRKEIAKAQFESVFGHRIEKITDVVSNPYKEMADGEEIMLDDIDPAPAGAKISADTHDNVTTTTALNLHEAGYTHISDLKDADENDLKEVDGIGETKAQNILDNEGALAHTIKAEAAKVNMELRDTTGDFGQEEFEQIIEYGAKQGIAVEKMGEILRQPNIQKEMPGPTPVSALEAGDGERRRQINRNADTQYLSGHETQSGSTHRPTDHTEQAKAPPITVSATVEKCYEPNNPDAEYQVVEIRDHNHNRTKLTIYRDSLNEPDSETTAGYSTYDTTHPEDGVDPNIVLKPGDDIEIVNPQVNEYGGGDGDRWDGPTLATTPSTTVDTGGESIRRPSEGTVSRGTVTRGSPNYGPEDEDKPRAIKRRERRYEEEHGSKDNEPDDRVDSNDESLGDVDADI</sequence>
<feature type="compositionally biased region" description="Basic and acidic residues" evidence="1">
    <location>
        <begin position="1"/>
        <end position="11"/>
    </location>
</feature>
<feature type="compositionally biased region" description="Acidic residues" evidence="1">
    <location>
        <begin position="739"/>
        <end position="750"/>
    </location>
</feature>
<dbReference type="RefSeq" id="WP_007188124.1">
    <property type="nucleotide sequence ID" value="NZ_AOLS01000019.1"/>
</dbReference>
<name>M0KST1_9EURY</name>
<gene>
    <name evidence="2" type="ORF">C435_03553</name>
</gene>
<proteinExistence type="predicted"/>
<comment type="caution">
    <text evidence="2">The sequence shown here is derived from an EMBL/GenBank/DDBJ whole genome shotgun (WGS) entry which is preliminary data.</text>
</comment>
<dbReference type="Pfam" id="PF14520">
    <property type="entry name" value="HHH_5"/>
    <property type="match status" value="1"/>
</dbReference>
<feature type="compositionally biased region" description="Polar residues" evidence="1">
    <location>
        <begin position="616"/>
        <end position="626"/>
    </location>
</feature>